<dbReference type="InterPro" id="IPR055433">
    <property type="entry name" value="HAT_Syf1-like_N"/>
</dbReference>
<dbReference type="GO" id="GO:0016607">
    <property type="term" value="C:nuclear speck"/>
    <property type="evidence" value="ECO:0007669"/>
    <property type="project" value="UniProtKB-SubCell"/>
</dbReference>
<evidence type="ECO:0000256" key="11">
    <source>
        <dbReference type="ARBA" id="ARBA00067469"/>
    </source>
</evidence>
<dbReference type="GeneID" id="136797532"/>
<feature type="compositionally biased region" description="Acidic residues" evidence="13">
    <location>
        <begin position="683"/>
        <end position="693"/>
    </location>
</feature>
<evidence type="ECO:0000313" key="16">
    <source>
        <dbReference type="EnsemblMetazoa" id="CLYHEMP003706.1"/>
    </source>
</evidence>
<dbReference type="InterPro" id="IPR011990">
    <property type="entry name" value="TPR-like_helical_dom_sf"/>
</dbReference>
<evidence type="ECO:0000313" key="17">
    <source>
        <dbReference type="Proteomes" id="UP000594262"/>
    </source>
</evidence>
<dbReference type="Pfam" id="PF23233">
    <property type="entry name" value="HAT_Syf1_CNRKL1_N"/>
    <property type="match status" value="2"/>
</dbReference>
<proteinExistence type="inferred from homology"/>
<comment type="subcellular location">
    <subcellularLocation>
        <location evidence="1">Nucleus speckle</location>
    </subcellularLocation>
</comment>
<dbReference type="FunFam" id="1.25.40.10:FF:000269">
    <property type="entry name" value="Crooked neck pre-mRNA-splicing factor 1"/>
    <property type="match status" value="1"/>
</dbReference>
<evidence type="ECO:0000256" key="4">
    <source>
        <dbReference type="ARBA" id="ARBA00022664"/>
    </source>
</evidence>
<evidence type="ECO:0000256" key="2">
    <source>
        <dbReference type="ARBA" id="ARBA00008644"/>
    </source>
</evidence>
<evidence type="ECO:0000259" key="14">
    <source>
        <dbReference type="Pfam" id="PF23231"/>
    </source>
</evidence>
<name>A0A7M5TYU2_9CNID</name>
<dbReference type="GO" id="GO:0000245">
    <property type="term" value="P:spliceosomal complex assembly"/>
    <property type="evidence" value="ECO:0007669"/>
    <property type="project" value="TreeGrafter"/>
</dbReference>
<evidence type="ECO:0000256" key="5">
    <source>
        <dbReference type="ARBA" id="ARBA00022728"/>
    </source>
</evidence>
<evidence type="ECO:0000256" key="9">
    <source>
        <dbReference type="ARBA" id="ARBA00037040"/>
    </source>
</evidence>
<dbReference type="Gene3D" id="1.25.40.10">
    <property type="entry name" value="Tetratricopeptide repeat domain"/>
    <property type="match status" value="3"/>
</dbReference>
<keyword evidence="4" id="KW-0507">mRNA processing</keyword>
<evidence type="ECO:0000256" key="3">
    <source>
        <dbReference type="ARBA" id="ARBA00022553"/>
    </source>
</evidence>
<accession>A0A7M5TYU2</accession>
<feature type="domain" description="Pre-mRNA-splicing factor Syf1-like N-terminal HAT-repeats" evidence="15">
    <location>
        <begin position="73"/>
        <end position="217"/>
    </location>
</feature>
<keyword evidence="3" id="KW-0597">Phosphoprotein</keyword>
<sequence length="766" mass="91928">MDDEFEAETDTKTRRLPKMAKVKNKAPAPVQITAEQLLREAKERQLEIVPPPPKQKITDPAELQEYRLRKRKFFEDQLRKNRTSVSNWLKYAAWEESQKEIQRSRSIYERGLDMNHRCVTIWLKYAEMEMKLRQINHARNIWDRAVTILPRVNQFWYKYTYMEEMLGNIPGCRQVFERWMEWEPEEQAWLSYIKMELRYKEVDRARAIYEGFIMCHPVVKNWIRFARFEEGHGNQGNARIVYERSVEFYGDDNMEEALFIAFARFEENQREFDRVRAIYKYALDKIPKQNAQELFKNYSTFEKRFGDRSGIENVIISKRRFQYEEEVKSNPNNYDAWFDYVRLMESDSEDWQTIRDVYERAISNIPPVHEKKHWRRYIYLWIMYALFEELTAKDAERTRQVYKACLEVIPHKKFTFAKIWIMYAQFEVRQKNLKVARLTLGSSIGKCPKDKLYREYISLELQLREFNRCRKLYEKFLEFNPANCTTWIKYAEMETILGDTSRARSIYELAIAQTLLDMPEVLWKAYIDFEIEQEEFERTRDLYERLLKKTQHVKVWISYAQFEIGTDEEYCVENARTVYRKADQSLRSEEQKEERMLLLEAWRKFEYEKGDSTSQSSIERMMPRKVKKRRKVESEDQADSGWEEYYDYIFPDEKDNQPNFKLLQMAKMWKQTKDSDSDSSSGDNEEGGEENEEAKDTKSDGEETNKKKKRNSSSSSSSSDDSDGEDENEDSEEKQTLPLPLDLKDLDKDENFSDDSSSSSDSDDEN</sequence>
<dbReference type="AlphaFoldDB" id="A0A7M5TYU2"/>
<comment type="function">
    <text evidence="10">Involved in pre-mRNA splicing process. As a component of the minor spliceosome, involved in the splicing of U12-type introns in pre-mRNAs.</text>
</comment>
<comment type="similarity">
    <text evidence="2">Belongs to the crooked-neck family.</text>
</comment>
<feature type="compositionally biased region" description="Acidic residues" evidence="13">
    <location>
        <begin position="720"/>
        <end position="732"/>
    </location>
</feature>
<reference evidence="16" key="1">
    <citation type="submission" date="2021-01" db="UniProtKB">
        <authorList>
            <consortium name="EnsemblMetazoa"/>
        </authorList>
    </citation>
    <scope>IDENTIFICATION</scope>
</reference>
<dbReference type="InterPro" id="IPR059164">
    <property type="entry name" value="HAT_PRP39_C"/>
</dbReference>
<dbReference type="OrthoDB" id="541719at2759"/>
<keyword evidence="5" id="KW-0747">Spliceosome</keyword>
<dbReference type="InterPro" id="IPR003107">
    <property type="entry name" value="HAT"/>
</dbReference>
<dbReference type="RefSeq" id="XP_066910214.1">
    <property type="nucleotide sequence ID" value="XM_067054113.1"/>
</dbReference>
<dbReference type="Proteomes" id="UP000594262">
    <property type="component" value="Unplaced"/>
</dbReference>
<dbReference type="GO" id="GO:0071007">
    <property type="term" value="C:U2-type catalytic step 2 spliceosome"/>
    <property type="evidence" value="ECO:0007669"/>
    <property type="project" value="TreeGrafter"/>
</dbReference>
<evidence type="ECO:0000256" key="10">
    <source>
        <dbReference type="ARBA" id="ARBA00055662"/>
    </source>
</evidence>
<dbReference type="Pfam" id="PF23241">
    <property type="entry name" value="HAT_PRP39_C"/>
    <property type="match status" value="1"/>
</dbReference>
<feature type="compositionally biased region" description="Basic and acidic residues" evidence="13">
    <location>
        <begin position="742"/>
        <end position="751"/>
    </location>
</feature>
<dbReference type="FunFam" id="1.25.40.10:FF:000117">
    <property type="entry name" value="Crooked neck pre-mRNA-splicing factor 1"/>
    <property type="match status" value="1"/>
</dbReference>
<keyword evidence="8" id="KW-0539">Nucleus</keyword>
<feature type="region of interest" description="Disordered" evidence="13">
    <location>
        <begin position="671"/>
        <end position="766"/>
    </location>
</feature>
<feature type="domain" description="Pre-mRNA-splicing factor Syf1/CRNKL1-like C-terminal HAT-repeats" evidence="14">
    <location>
        <begin position="237"/>
        <end position="320"/>
    </location>
</feature>
<dbReference type="Pfam" id="PF23231">
    <property type="entry name" value="HAT_Syf1_CNRKL1_C"/>
    <property type="match status" value="1"/>
</dbReference>
<dbReference type="GO" id="GO:0071011">
    <property type="term" value="C:precatalytic spliceosome"/>
    <property type="evidence" value="ECO:0007669"/>
    <property type="project" value="TreeGrafter"/>
</dbReference>
<evidence type="ECO:0000256" key="6">
    <source>
        <dbReference type="ARBA" id="ARBA00022737"/>
    </source>
</evidence>
<dbReference type="InterPro" id="IPR055430">
    <property type="entry name" value="HAT_Syf1_CNRKL1_C"/>
</dbReference>
<feature type="compositionally biased region" description="Basic residues" evidence="13">
    <location>
        <begin position="14"/>
        <end position="24"/>
    </location>
</feature>
<dbReference type="SMART" id="SM00386">
    <property type="entry name" value="HAT"/>
    <property type="match status" value="14"/>
</dbReference>
<dbReference type="PANTHER" id="PTHR11246:SF3">
    <property type="entry name" value="CROOKED NECK-LIKE PROTEIN 1"/>
    <property type="match status" value="1"/>
</dbReference>
<protein>
    <recommendedName>
        <fullName evidence="11">Crooked neck-like protein 1</fullName>
    </recommendedName>
    <alternativeName>
        <fullName evidence="12">Crooked neck homolog</fullName>
    </alternativeName>
</protein>
<dbReference type="EnsemblMetazoa" id="CLYHEMT003706.1">
    <property type="protein sequence ID" value="CLYHEMP003706.1"/>
    <property type="gene ID" value="CLYHEMG003706"/>
</dbReference>
<organism evidence="16 17">
    <name type="scientific">Clytia hemisphaerica</name>
    <dbReference type="NCBI Taxonomy" id="252671"/>
    <lineage>
        <taxon>Eukaryota</taxon>
        <taxon>Metazoa</taxon>
        <taxon>Cnidaria</taxon>
        <taxon>Hydrozoa</taxon>
        <taxon>Hydroidolina</taxon>
        <taxon>Leptothecata</taxon>
        <taxon>Obeliida</taxon>
        <taxon>Clytiidae</taxon>
        <taxon>Clytia</taxon>
    </lineage>
</organism>
<evidence type="ECO:0000256" key="1">
    <source>
        <dbReference type="ARBA" id="ARBA00004324"/>
    </source>
</evidence>
<evidence type="ECO:0000256" key="12">
    <source>
        <dbReference type="ARBA" id="ARBA00075217"/>
    </source>
</evidence>
<keyword evidence="7" id="KW-0508">mRNA splicing</keyword>
<evidence type="ECO:0000256" key="8">
    <source>
        <dbReference type="ARBA" id="ARBA00023242"/>
    </source>
</evidence>
<evidence type="ECO:0000259" key="15">
    <source>
        <dbReference type="Pfam" id="PF23233"/>
    </source>
</evidence>
<dbReference type="PANTHER" id="PTHR11246">
    <property type="entry name" value="PRE-MRNA SPLICING FACTOR"/>
    <property type="match status" value="1"/>
</dbReference>
<dbReference type="InterPro" id="IPR045075">
    <property type="entry name" value="Syf1-like"/>
</dbReference>
<feature type="domain" description="Pre-mRNA-splicing factor Syf1-like N-terminal HAT-repeats" evidence="15">
    <location>
        <begin position="321"/>
        <end position="481"/>
    </location>
</feature>
<dbReference type="GO" id="GO:0071014">
    <property type="term" value="C:post-mRNA release spliceosomal complex"/>
    <property type="evidence" value="ECO:0007669"/>
    <property type="project" value="TreeGrafter"/>
</dbReference>
<evidence type="ECO:0000256" key="13">
    <source>
        <dbReference type="SAM" id="MobiDB-lite"/>
    </source>
</evidence>
<keyword evidence="6" id="KW-0677">Repeat</keyword>
<feature type="region of interest" description="Disordered" evidence="13">
    <location>
        <begin position="613"/>
        <end position="636"/>
    </location>
</feature>
<evidence type="ECO:0000256" key="7">
    <source>
        <dbReference type="ARBA" id="ARBA00023187"/>
    </source>
</evidence>
<comment type="function">
    <text evidence="9">Involved in pre-mRNA splicing and cell cycle progression. Required for the spliceosome assembly and initiation of the DNA replication.</text>
</comment>
<dbReference type="SUPFAM" id="SSF48452">
    <property type="entry name" value="TPR-like"/>
    <property type="match status" value="2"/>
</dbReference>
<dbReference type="FunFam" id="1.25.40.10:FF:000075">
    <property type="entry name" value="Crooked neck pre-mRNA-splicing factor 1"/>
    <property type="match status" value="1"/>
</dbReference>
<keyword evidence="17" id="KW-1185">Reference proteome</keyword>
<feature type="region of interest" description="Disordered" evidence="13">
    <location>
        <begin position="1"/>
        <end position="27"/>
    </location>
</feature>
<dbReference type="GO" id="GO:0000974">
    <property type="term" value="C:Prp19 complex"/>
    <property type="evidence" value="ECO:0007669"/>
    <property type="project" value="TreeGrafter"/>
</dbReference>
<feature type="compositionally biased region" description="Basic and acidic residues" evidence="13">
    <location>
        <begin position="694"/>
        <end position="705"/>
    </location>
</feature>